<dbReference type="AlphaFoldDB" id="G0LLS6"/>
<protein>
    <submittedName>
        <fullName evidence="4">GNAT family acetyltransferase</fullName>
        <ecNumber evidence="4">2.3.1.-</ecNumber>
    </submittedName>
</protein>
<dbReference type="HOGENOM" id="CLU_1582841_0_0_2"/>
<name>G0LLS6_HALWC</name>
<dbReference type="InterPro" id="IPR050680">
    <property type="entry name" value="YpeA/RimI_acetyltransf"/>
</dbReference>
<dbReference type="GO" id="GO:0016747">
    <property type="term" value="F:acyltransferase activity, transferring groups other than amino-acyl groups"/>
    <property type="evidence" value="ECO:0007669"/>
    <property type="project" value="InterPro"/>
</dbReference>
<gene>
    <name evidence="4" type="ordered locus">Hqrw_3266</name>
</gene>
<dbReference type="PANTHER" id="PTHR43420:SF12">
    <property type="entry name" value="N-ACETYLTRANSFERASE DOMAIN-CONTAINING PROTEIN"/>
    <property type="match status" value="1"/>
</dbReference>
<evidence type="ECO:0000313" key="4">
    <source>
        <dbReference type="EMBL" id="CCC41046.1"/>
    </source>
</evidence>
<organism evidence="4 5">
    <name type="scientific">Haloquadratum walsbyi (strain DSM 16854 / JCM 12705 / C23)</name>
    <dbReference type="NCBI Taxonomy" id="768065"/>
    <lineage>
        <taxon>Archaea</taxon>
        <taxon>Methanobacteriati</taxon>
        <taxon>Methanobacteriota</taxon>
        <taxon>Stenosarchaea group</taxon>
        <taxon>Halobacteria</taxon>
        <taxon>Halobacteriales</taxon>
        <taxon>Haloferacaceae</taxon>
        <taxon>Haloquadratum</taxon>
    </lineage>
</organism>
<evidence type="ECO:0000256" key="1">
    <source>
        <dbReference type="ARBA" id="ARBA00022679"/>
    </source>
</evidence>
<evidence type="ECO:0000256" key="2">
    <source>
        <dbReference type="ARBA" id="ARBA00023315"/>
    </source>
</evidence>
<dbReference type="PANTHER" id="PTHR43420">
    <property type="entry name" value="ACETYLTRANSFERASE"/>
    <property type="match status" value="1"/>
</dbReference>
<dbReference type="Proteomes" id="UP000007954">
    <property type="component" value="Chromosome"/>
</dbReference>
<dbReference type="InterPro" id="IPR000182">
    <property type="entry name" value="GNAT_dom"/>
</dbReference>
<accession>G0LLS6</accession>
<dbReference type="CDD" id="cd04301">
    <property type="entry name" value="NAT_SF"/>
    <property type="match status" value="1"/>
</dbReference>
<dbReference type="Gene3D" id="3.40.630.30">
    <property type="match status" value="1"/>
</dbReference>
<evidence type="ECO:0000259" key="3">
    <source>
        <dbReference type="PROSITE" id="PS51186"/>
    </source>
</evidence>
<feature type="domain" description="N-acetyltransferase" evidence="3">
    <location>
        <begin position="108"/>
        <end position="197"/>
    </location>
</feature>
<sequence>MSCPPEITIRPYEQLSDEKALWKCKQAFERELGAKTGDAEKSDLYQSKLTATYHDRWLAWVSHCVGIDPGCIAVAMIDDHTEVCDHPTVNNINKLNNDRNGTKTAKTNTLVGYAFLLPELFGFIWDAAVLNELYVAPSYRGEGVADALFEAILTIAREQTLPVNRLVLDVDPKNDRARAFYDRHGCDRWGEMLTRSL</sequence>
<dbReference type="RefSeq" id="WP_014556509.1">
    <property type="nucleotide sequence ID" value="NC_017459.1"/>
</dbReference>
<dbReference type="Pfam" id="PF00583">
    <property type="entry name" value="Acetyltransf_1"/>
    <property type="match status" value="1"/>
</dbReference>
<dbReference type="InterPro" id="IPR016181">
    <property type="entry name" value="Acyl_CoA_acyltransferase"/>
</dbReference>
<dbReference type="PROSITE" id="PS51186">
    <property type="entry name" value="GNAT"/>
    <property type="match status" value="1"/>
</dbReference>
<dbReference type="KEGG" id="hwc:Hqrw_3266"/>
<dbReference type="EMBL" id="FR746099">
    <property type="protein sequence ID" value="CCC41046.1"/>
    <property type="molecule type" value="Genomic_DNA"/>
</dbReference>
<evidence type="ECO:0000313" key="5">
    <source>
        <dbReference type="Proteomes" id="UP000007954"/>
    </source>
</evidence>
<dbReference type="OrthoDB" id="326132at2157"/>
<keyword evidence="2 4" id="KW-0012">Acyltransferase</keyword>
<dbReference type="GeneID" id="12448077"/>
<keyword evidence="1 4" id="KW-0808">Transferase</keyword>
<proteinExistence type="predicted"/>
<reference evidence="4 5" key="1">
    <citation type="journal article" date="2011" name="PLoS ONE">
        <title>Haloquadratum walsbyi: limited diversity in a global pond.</title>
        <authorList>
            <person name="Dyall-Smith M."/>
            <person name="Pfeiffer F."/>
            <person name="Klee K."/>
            <person name="Palm P."/>
            <person name="Gross K."/>
            <person name="Schuster S.C."/>
            <person name="Rampp M."/>
            <person name="Oesterhelt D."/>
        </authorList>
    </citation>
    <scope>NUCLEOTIDE SEQUENCE [LARGE SCALE GENOMIC DNA]</scope>
    <source>
        <strain evidence="5">DSM 16854 / JCM 12705 / C23</strain>
    </source>
</reference>
<dbReference type="EC" id="2.3.1.-" evidence="4"/>
<dbReference type="SUPFAM" id="SSF55729">
    <property type="entry name" value="Acyl-CoA N-acyltransferases (Nat)"/>
    <property type="match status" value="1"/>
</dbReference>